<evidence type="ECO:0000256" key="1">
    <source>
        <dbReference type="ARBA" id="ARBA00004383"/>
    </source>
</evidence>
<keyword evidence="13" id="KW-1185">Reference proteome</keyword>
<dbReference type="EMBL" id="CP046621">
    <property type="protein sequence ID" value="QGW76857.1"/>
    <property type="molecule type" value="Genomic_DNA"/>
</dbReference>
<dbReference type="Proteomes" id="UP000426235">
    <property type="component" value="Chromosome"/>
</dbReference>
<dbReference type="GO" id="GO:1990961">
    <property type="term" value="P:xenobiotic detoxification by transmembrane export across the plasma membrane"/>
    <property type="evidence" value="ECO:0007669"/>
    <property type="project" value="UniProtKB-ARBA"/>
</dbReference>
<dbReference type="AlphaFoldDB" id="A0A6I6HH41"/>
<keyword evidence="6 9" id="KW-0812">Transmembrane</keyword>
<dbReference type="InterPro" id="IPR058633">
    <property type="entry name" value="EmrA/FarA_HH"/>
</dbReference>
<dbReference type="FunFam" id="2.40.30.170:FF:000003">
    <property type="entry name" value="Multidrug resistance protein A"/>
    <property type="match status" value="1"/>
</dbReference>
<comment type="similarity">
    <text evidence="2">Belongs to the membrane fusion protein (MFP) (TC 8.A.1) family.</text>
</comment>
<feature type="transmembrane region" description="Helical" evidence="9">
    <location>
        <begin position="21"/>
        <end position="40"/>
    </location>
</feature>
<dbReference type="PANTHER" id="PTHR30386">
    <property type="entry name" value="MEMBRANE FUSION SUBUNIT OF EMRAB-TOLC MULTIDRUG EFFLUX PUMP"/>
    <property type="match status" value="1"/>
</dbReference>
<dbReference type="GO" id="GO:0015721">
    <property type="term" value="P:bile acid and bile salt transport"/>
    <property type="evidence" value="ECO:0007669"/>
    <property type="project" value="UniProtKB-ARBA"/>
</dbReference>
<evidence type="ECO:0000256" key="3">
    <source>
        <dbReference type="ARBA" id="ARBA00022448"/>
    </source>
</evidence>
<feature type="domain" description="Multidrug export protein EmrA/FarA alpha-helical hairpin" evidence="10">
    <location>
        <begin position="95"/>
        <end position="215"/>
    </location>
</feature>
<sequence length="397" mass="42464">MNTPESASTAQDLNNTGKRKAWLLGLALLVVVGGGAVWAWHELYGRWNEETDDAYVNGNVVEITPLVTGTVVSIGADDGDLVHAGQVLIEFDPSDAEVGLQSAEAQLARAVRQVRGLYSNVDGMKAQVAARQAEQTKAQENYNRRKTLAAGGAISLEELSHARDDLSSAQGALLNAKQQLNTTSALVDDTVVSSHPQVMAAAADLRQAYLAVARTTLVAPVTGYVAKRTVQLGQRLQPGTATMAVIPLDQLWIDANFKETQLRNMRIGQSVDIVADLYGSEVKYSGTIDSLGAGTGSAFALLPAQNATGNWIKIVQRVPVRIHINAEQLAAHPLRIGLSTQVTVDLHDQSGPVLAQLPPQKASFATQVYDRQLVEADTMIARLIHDNSQGPGKTAQR</sequence>
<evidence type="ECO:0000313" key="12">
    <source>
        <dbReference type="EMBL" id="QGW76857.1"/>
    </source>
</evidence>
<keyword evidence="3" id="KW-0813">Transport</keyword>
<dbReference type="Gene3D" id="2.40.30.170">
    <property type="match status" value="1"/>
</dbReference>
<evidence type="ECO:0000256" key="8">
    <source>
        <dbReference type="ARBA" id="ARBA00023136"/>
    </source>
</evidence>
<accession>A0A6I6HH41</accession>
<evidence type="ECO:0000256" key="5">
    <source>
        <dbReference type="ARBA" id="ARBA00022519"/>
    </source>
</evidence>
<organism evidence="12 13">
    <name type="scientific">Pseudomonas alkylphenolica</name>
    <dbReference type="NCBI Taxonomy" id="237609"/>
    <lineage>
        <taxon>Bacteria</taxon>
        <taxon>Pseudomonadati</taxon>
        <taxon>Pseudomonadota</taxon>
        <taxon>Gammaproteobacteria</taxon>
        <taxon>Pseudomonadales</taxon>
        <taxon>Pseudomonadaceae</taxon>
        <taxon>Pseudomonas</taxon>
    </lineage>
</organism>
<evidence type="ECO:0000256" key="9">
    <source>
        <dbReference type="SAM" id="Phobius"/>
    </source>
</evidence>
<dbReference type="RefSeq" id="WP_157191908.1">
    <property type="nucleotide sequence ID" value="NZ_CP046621.1"/>
</dbReference>
<dbReference type="PANTHER" id="PTHR30386:SF19">
    <property type="entry name" value="MULTIDRUG EXPORT PROTEIN EMRA-RELATED"/>
    <property type="match status" value="1"/>
</dbReference>
<evidence type="ECO:0000259" key="10">
    <source>
        <dbReference type="Pfam" id="PF25885"/>
    </source>
</evidence>
<evidence type="ECO:0000256" key="2">
    <source>
        <dbReference type="ARBA" id="ARBA00009477"/>
    </source>
</evidence>
<dbReference type="Gene3D" id="2.40.50.100">
    <property type="match status" value="1"/>
</dbReference>
<keyword evidence="5" id="KW-0997">Cell inner membrane</keyword>
<protein>
    <submittedName>
        <fullName evidence="12">HlyD family efflux transporter periplasmic adaptor subunit</fullName>
    </submittedName>
</protein>
<proteinExistence type="inferred from homology"/>
<dbReference type="Gene3D" id="1.10.287.470">
    <property type="entry name" value="Helix hairpin bin"/>
    <property type="match status" value="1"/>
</dbReference>
<keyword evidence="7 9" id="KW-1133">Transmembrane helix</keyword>
<evidence type="ECO:0000256" key="6">
    <source>
        <dbReference type="ARBA" id="ARBA00022692"/>
    </source>
</evidence>
<evidence type="ECO:0000313" key="13">
    <source>
        <dbReference type="Proteomes" id="UP000426235"/>
    </source>
</evidence>
<evidence type="ECO:0000256" key="7">
    <source>
        <dbReference type="ARBA" id="ARBA00022989"/>
    </source>
</evidence>
<dbReference type="SUPFAM" id="SSF111369">
    <property type="entry name" value="HlyD-like secretion proteins"/>
    <property type="match status" value="2"/>
</dbReference>
<dbReference type="Pfam" id="PF25885">
    <property type="entry name" value="HH_EMRA"/>
    <property type="match status" value="1"/>
</dbReference>
<comment type="subcellular location">
    <subcellularLocation>
        <location evidence="1">Cell inner membrane</location>
        <topology evidence="1">Single-pass membrane protein</topology>
        <orientation evidence="1">Periplasmic side</orientation>
    </subcellularLocation>
</comment>
<keyword evidence="4" id="KW-1003">Cell membrane</keyword>
<keyword evidence="8 9" id="KW-0472">Membrane</keyword>
<dbReference type="InterPro" id="IPR058634">
    <property type="entry name" value="AaeA-lik-b-barrel"/>
</dbReference>
<reference evidence="12" key="1">
    <citation type="submission" date="2019-12" db="EMBL/GenBank/DDBJ databases">
        <title>Hybrid Genome Assemblies of two High G+C Isolates from Undergraduate Microbiology Courses.</title>
        <authorList>
            <person name="Ne Ville C.J."/>
            <person name="Enright D."/>
            <person name="Hernandez I."/>
            <person name="Dodsworth J."/>
            <person name="Orwin P.M."/>
        </authorList>
    </citation>
    <scope>NUCLEOTIDE SEQUENCE [LARGE SCALE GENOMIC DNA]</scope>
    <source>
        <strain evidence="12">Neo</strain>
    </source>
</reference>
<name>A0A6I6HH41_9PSED</name>
<evidence type="ECO:0000259" key="11">
    <source>
        <dbReference type="Pfam" id="PF25963"/>
    </source>
</evidence>
<dbReference type="InterPro" id="IPR050739">
    <property type="entry name" value="MFP"/>
</dbReference>
<gene>
    <name evidence="12" type="ORF">GPJ81_09280</name>
</gene>
<dbReference type="GO" id="GO:0005886">
    <property type="term" value="C:plasma membrane"/>
    <property type="evidence" value="ECO:0007669"/>
    <property type="project" value="UniProtKB-SubCell"/>
</dbReference>
<dbReference type="Pfam" id="PF25963">
    <property type="entry name" value="Beta-barrel_AAEA"/>
    <property type="match status" value="1"/>
</dbReference>
<dbReference type="GO" id="GO:0046677">
    <property type="term" value="P:response to antibiotic"/>
    <property type="evidence" value="ECO:0007669"/>
    <property type="project" value="UniProtKB-ARBA"/>
</dbReference>
<evidence type="ECO:0000256" key="4">
    <source>
        <dbReference type="ARBA" id="ARBA00022475"/>
    </source>
</evidence>
<feature type="domain" description="p-hydroxybenzoic acid efflux pump subunit AaeA-like beta-barrel" evidence="11">
    <location>
        <begin position="252"/>
        <end position="342"/>
    </location>
</feature>